<proteinExistence type="predicted"/>
<accession>A0ABV0NLE0</accession>
<reference evidence="1 2" key="1">
    <citation type="submission" date="2021-06" db="EMBL/GenBank/DDBJ databases">
        <authorList>
            <person name="Palmer J.M."/>
        </authorList>
    </citation>
    <scope>NUCLEOTIDE SEQUENCE [LARGE SCALE GENOMIC DNA]</scope>
    <source>
        <strain evidence="1 2">GA_2019</strain>
        <tissue evidence="1">Muscle</tissue>
    </source>
</reference>
<dbReference type="EMBL" id="JAHRIO010041611">
    <property type="protein sequence ID" value="MEQ2172220.1"/>
    <property type="molecule type" value="Genomic_DNA"/>
</dbReference>
<keyword evidence="2" id="KW-1185">Reference proteome</keyword>
<evidence type="ECO:0000313" key="1">
    <source>
        <dbReference type="EMBL" id="MEQ2172220.1"/>
    </source>
</evidence>
<organism evidence="1 2">
    <name type="scientific">Goodea atripinnis</name>
    <dbReference type="NCBI Taxonomy" id="208336"/>
    <lineage>
        <taxon>Eukaryota</taxon>
        <taxon>Metazoa</taxon>
        <taxon>Chordata</taxon>
        <taxon>Craniata</taxon>
        <taxon>Vertebrata</taxon>
        <taxon>Euteleostomi</taxon>
        <taxon>Actinopterygii</taxon>
        <taxon>Neopterygii</taxon>
        <taxon>Teleostei</taxon>
        <taxon>Neoteleostei</taxon>
        <taxon>Acanthomorphata</taxon>
        <taxon>Ovalentaria</taxon>
        <taxon>Atherinomorphae</taxon>
        <taxon>Cyprinodontiformes</taxon>
        <taxon>Goodeidae</taxon>
        <taxon>Goodea</taxon>
    </lineage>
</organism>
<gene>
    <name evidence="1" type="ORF">GOODEAATRI_018844</name>
</gene>
<sequence length="120" mass="13469">IIEPEALKQGNMSSLGFTSKEQRNLGLLVHLMTTNPKILYSPIGSQVDKVIQKLSSELQQQPELLNGTDSELMQALMMGNYTFPNTSTLLEQLETIDNAACGWTRFMSKVSRMWNIWSGC</sequence>
<feature type="non-terminal residue" evidence="1">
    <location>
        <position position="1"/>
    </location>
</feature>
<comment type="caution">
    <text evidence="1">The sequence shown here is derived from an EMBL/GenBank/DDBJ whole genome shotgun (WGS) entry which is preliminary data.</text>
</comment>
<protein>
    <submittedName>
        <fullName evidence="1">Uncharacterized protein</fullName>
    </submittedName>
</protein>
<dbReference type="Proteomes" id="UP001476798">
    <property type="component" value="Unassembled WGS sequence"/>
</dbReference>
<evidence type="ECO:0000313" key="2">
    <source>
        <dbReference type="Proteomes" id="UP001476798"/>
    </source>
</evidence>
<name>A0ABV0NLE0_9TELE</name>